<sequence length="174" mass="19572">MKEFSEVHSEQDLLSMFEKNSKTKVVDMFISYCDPSEPFEPIKEWHSDVQMQDAAKNIAEDEDRGPPKKKAKKTKTAESSIVPLDNEAPATSMSFPPSQNLTSNTNSKDNQLVSSIGASKSEEITSKKMANTGKSSSGASKRHKKYVKYISVCIKVKIVEISKYDLRCIRYYMS</sequence>
<feature type="compositionally biased region" description="Polar residues" evidence="1">
    <location>
        <begin position="128"/>
        <end position="139"/>
    </location>
</feature>
<name>A0A3L6Q9Z7_PANMI</name>
<feature type="compositionally biased region" description="Polar residues" evidence="1">
    <location>
        <begin position="89"/>
        <end position="118"/>
    </location>
</feature>
<dbReference type="EMBL" id="PQIB02000013">
    <property type="protein sequence ID" value="RLM75031.1"/>
    <property type="molecule type" value="Genomic_DNA"/>
</dbReference>
<proteinExistence type="predicted"/>
<reference evidence="3" key="1">
    <citation type="journal article" date="2019" name="Nat. Commun.">
        <title>The genome of broomcorn millet.</title>
        <authorList>
            <person name="Zou C."/>
            <person name="Miki D."/>
            <person name="Li D."/>
            <person name="Tang Q."/>
            <person name="Xiao L."/>
            <person name="Rajput S."/>
            <person name="Deng P."/>
            <person name="Jia W."/>
            <person name="Huang R."/>
            <person name="Zhang M."/>
            <person name="Sun Y."/>
            <person name="Hu J."/>
            <person name="Fu X."/>
            <person name="Schnable P.S."/>
            <person name="Li F."/>
            <person name="Zhang H."/>
            <person name="Feng B."/>
            <person name="Zhu X."/>
            <person name="Liu R."/>
            <person name="Schnable J.C."/>
            <person name="Zhu J.-K."/>
            <person name="Zhang H."/>
        </authorList>
    </citation>
    <scope>NUCLEOTIDE SEQUENCE [LARGE SCALE GENOMIC DNA]</scope>
</reference>
<evidence type="ECO:0000313" key="2">
    <source>
        <dbReference type="EMBL" id="RLM75031.1"/>
    </source>
</evidence>
<evidence type="ECO:0000256" key="1">
    <source>
        <dbReference type="SAM" id="MobiDB-lite"/>
    </source>
</evidence>
<organism evidence="2 3">
    <name type="scientific">Panicum miliaceum</name>
    <name type="common">Proso millet</name>
    <name type="synonym">Broomcorn millet</name>
    <dbReference type="NCBI Taxonomy" id="4540"/>
    <lineage>
        <taxon>Eukaryota</taxon>
        <taxon>Viridiplantae</taxon>
        <taxon>Streptophyta</taxon>
        <taxon>Embryophyta</taxon>
        <taxon>Tracheophyta</taxon>
        <taxon>Spermatophyta</taxon>
        <taxon>Magnoliopsida</taxon>
        <taxon>Liliopsida</taxon>
        <taxon>Poales</taxon>
        <taxon>Poaceae</taxon>
        <taxon>PACMAD clade</taxon>
        <taxon>Panicoideae</taxon>
        <taxon>Panicodae</taxon>
        <taxon>Paniceae</taxon>
        <taxon>Panicinae</taxon>
        <taxon>Panicum</taxon>
        <taxon>Panicum sect. Panicum</taxon>
    </lineage>
</organism>
<keyword evidence="3" id="KW-1185">Reference proteome</keyword>
<dbReference type="AlphaFoldDB" id="A0A3L6Q9Z7"/>
<dbReference type="Proteomes" id="UP000275267">
    <property type="component" value="Unassembled WGS sequence"/>
</dbReference>
<evidence type="ECO:0000313" key="3">
    <source>
        <dbReference type="Proteomes" id="UP000275267"/>
    </source>
</evidence>
<comment type="caution">
    <text evidence="2">The sequence shown here is derived from an EMBL/GenBank/DDBJ whole genome shotgun (WGS) entry which is preliminary data.</text>
</comment>
<protein>
    <submittedName>
        <fullName evidence="2">Uncharacterized protein</fullName>
    </submittedName>
</protein>
<accession>A0A3L6Q9Z7</accession>
<gene>
    <name evidence="2" type="ORF">C2845_PM15G03130</name>
</gene>
<feature type="region of interest" description="Disordered" evidence="1">
    <location>
        <begin position="49"/>
        <end position="141"/>
    </location>
</feature>